<protein>
    <submittedName>
        <fullName evidence="2">Uncharacterized protein</fullName>
    </submittedName>
</protein>
<feature type="region of interest" description="Disordered" evidence="1">
    <location>
        <begin position="95"/>
        <end position="154"/>
    </location>
</feature>
<organism evidence="2 3">
    <name type="scientific">Saguinus oedipus</name>
    <name type="common">Cotton-top tamarin</name>
    <name type="synonym">Oedipomidas oedipus</name>
    <dbReference type="NCBI Taxonomy" id="9490"/>
    <lineage>
        <taxon>Eukaryota</taxon>
        <taxon>Metazoa</taxon>
        <taxon>Chordata</taxon>
        <taxon>Craniata</taxon>
        <taxon>Vertebrata</taxon>
        <taxon>Euteleostomi</taxon>
        <taxon>Mammalia</taxon>
        <taxon>Eutheria</taxon>
        <taxon>Euarchontoglires</taxon>
        <taxon>Primates</taxon>
        <taxon>Haplorrhini</taxon>
        <taxon>Platyrrhini</taxon>
        <taxon>Cebidae</taxon>
        <taxon>Callitrichinae</taxon>
        <taxon>Saguinus</taxon>
    </lineage>
</organism>
<sequence>MSSGEEGSHRGWEALQFSLPFQEAGQPGAGCSPRFTPRRGGAGMWKLARKNCTPSPSNTPRTPPSSGRGCGVWVTWERRPTHHDDVKGLLRRTAVGVGRSAAPTGAGEEGADPIKPRSRSRLLGLGREPPPASGPHGTDAELSSLSSQRGVYKK</sequence>
<name>A0ABQ9W9N0_SAGOE</name>
<evidence type="ECO:0000256" key="1">
    <source>
        <dbReference type="SAM" id="MobiDB-lite"/>
    </source>
</evidence>
<reference evidence="2 3" key="1">
    <citation type="submission" date="2023-05" db="EMBL/GenBank/DDBJ databases">
        <title>B98-5 Cell Line De Novo Hybrid Assembly: An Optical Mapping Approach.</title>
        <authorList>
            <person name="Kananen K."/>
            <person name="Auerbach J.A."/>
            <person name="Kautto E."/>
            <person name="Blachly J.S."/>
        </authorList>
    </citation>
    <scope>NUCLEOTIDE SEQUENCE [LARGE SCALE GENOMIC DNA]</scope>
    <source>
        <strain evidence="2">B95-8</strain>
        <tissue evidence="2">Cell line</tissue>
    </source>
</reference>
<keyword evidence="3" id="KW-1185">Reference proteome</keyword>
<dbReference type="Proteomes" id="UP001266305">
    <property type="component" value="Unassembled WGS sequence"/>
</dbReference>
<feature type="compositionally biased region" description="Polar residues" evidence="1">
    <location>
        <begin position="141"/>
        <end position="154"/>
    </location>
</feature>
<accession>A0ABQ9W9N0</accession>
<proteinExistence type="predicted"/>
<evidence type="ECO:0000313" key="2">
    <source>
        <dbReference type="EMBL" id="KAK2118339.1"/>
    </source>
</evidence>
<dbReference type="EMBL" id="JASSZA010000002">
    <property type="protein sequence ID" value="KAK2118339.1"/>
    <property type="molecule type" value="Genomic_DNA"/>
</dbReference>
<feature type="compositionally biased region" description="Low complexity" evidence="1">
    <location>
        <begin position="53"/>
        <end position="66"/>
    </location>
</feature>
<feature type="region of interest" description="Disordered" evidence="1">
    <location>
        <begin position="48"/>
        <end position="71"/>
    </location>
</feature>
<evidence type="ECO:0000313" key="3">
    <source>
        <dbReference type="Proteomes" id="UP001266305"/>
    </source>
</evidence>
<comment type="caution">
    <text evidence="2">The sequence shown here is derived from an EMBL/GenBank/DDBJ whole genome shotgun (WGS) entry which is preliminary data.</text>
</comment>
<gene>
    <name evidence="2" type="ORF">P7K49_005226</name>
</gene>